<feature type="domain" description="DUF6534" evidence="3">
    <location>
        <begin position="159"/>
        <end position="246"/>
    </location>
</feature>
<accession>A0AAD7JJZ6</accession>
<feature type="compositionally biased region" description="Basic and acidic residues" evidence="1">
    <location>
        <begin position="295"/>
        <end position="309"/>
    </location>
</feature>
<dbReference type="AlphaFoldDB" id="A0AAD7JJZ6"/>
<name>A0AAD7JJZ6_9AGAR</name>
<keyword evidence="2" id="KW-0472">Membrane</keyword>
<dbReference type="Pfam" id="PF20152">
    <property type="entry name" value="DUF6534"/>
    <property type="match status" value="1"/>
</dbReference>
<keyword evidence="2" id="KW-1133">Transmembrane helix</keyword>
<feature type="transmembrane region" description="Helical" evidence="2">
    <location>
        <begin position="50"/>
        <end position="71"/>
    </location>
</feature>
<organism evidence="4 5">
    <name type="scientific">Mycena metata</name>
    <dbReference type="NCBI Taxonomy" id="1033252"/>
    <lineage>
        <taxon>Eukaryota</taxon>
        <taxon>Fungi</taxon>
        <taxon>Dikarya</taxon>
        <taxon>Basidiomycota</taxon>
        <taxon>Agaricomycotina</taxon>
        <taxon>Agaricomycetes</taxon>
        <taxon>Agaricomycetidae</taxon>
        <taxon>Agaricales</taxon>
        <taxon>Marasmiineae</taxon>
        <taxon>Mycenaceae</taxon>
        <taxon>Mycena</taxon>
    </lineage>
</organism>
<comment type="caution">
    <text evidence="4">The sequence shown here is derived from an EMBL/GenBank/DDBJ whole genome shotgun (WGS) entry which is preliminary data.</text>
</comment>
<feature type="transmembrane region" description="Helical" evidence="2">
    <location>
        <begin position="148"/>
        <end position="174"/>
    </location>
</feature>
<feature type="transmembrane region" description="Helical" evidence="2">
    <location>
        <begin position="20"/>
        <end position="38"/>
    </location>
</feature>
<dbReference type="PANTHER" id="PTHR40465:SF1">
    <property type="entry name" value="DUF6534 DOMAIN-CONTAINING PROTEIN"/>
    <property type="match status" value="1"/>
</dbReference>
<dbReference type="PANTHER" id="PTHR40465">
    <property type="entry name" value="CHROMOSOME 1, WHOLE GENOME SHOTGUN SEQUENCE"/>
    <property type="match status" value="1"/>
</dbReference>
<keyword evidence="2" id="KW-0812">Transmembrane</keyword>
<dbReference type="Proteomes" id="UP001215598">
    <property type="component" value="Unassembled WGS sequence"/>
</dbReference>
<protein>
    <recommendedName>
        <fullName evidence="3">DUF6534 domain-containing protein</fullName>
    </recommendedName>
</protein>
<feature type="region of interest" description="Disordered" evidence="1">
    <location>
        <begin position="288"/>
        <end position="309"/>
    </location>
</feature>
<feature type="transmembrane region" description="Helical" evidence="2">
    <location>
        <begin position="114"/>
        <end position="136"/>
    </location>
</feature>
<feature type="transmembrane region" description="Helical" evidence="2">
    <location>
        <begin position="83"/>
        <end position="102"/>
    </location>
</feature>
<reference evidence="4" key="1">
    <citation type="submission" date="2023-03" db="EMBL/GenBank/DDBJ databases">
        <title>Massive genome expansion in bonnet fungi (Mycena s.s.) driven by repeated elements and novel gene families across ecological guilds.</title>
        <authorList>
            <consortium name="Lawrence Berkeley National Laboratory"/>
            <person name="Harder C.B."/>
            <person name="Miyauchi S."/>
            <person name="Viragh M."/>
            <person name="Kuo A."/>
            <person name="Thoen E."/>
            <person name="Andreopoulos B."/>
            <person name="Lu D."/>
            <person name="Skrede I."/>
            <person name="Drula E."/>
            <person name="Henrissat B."/>
            <person name="Morin E."/>
            <person name="Kohler A."/>
            <person name="Barry K."/>
            <person name="LaButti K."/>
            <person name="Morin E."/>
            <person name="Salamov A."/>
            <person name="Lipzen A."/>
            <person name="Mereny Z."/>
            <person name="Hegedus B."/>
            <person name="Baldrian P."/>
            <person name="Stursova M."/>
            <person name="Weitz H."/>
            <person name="Taylor A."/>
            <person name="Grigoriev I.V."/>
            <person name="Nagy L.G."/>
            <person name="Martin F."/>
            <person name="Kauserud H."/>
        </authorList>
    </citation>
    <scope>NUCLEOTIDE SEQUENCE</scope>
    <source>
        <strain evidence="4">CBHHK182m</strain>
    </source>
</reference>
<sequence>MDPPISFNLNDTLGALEIGVLISFLLLGVATTQAYIYHSRFPTDSIKLKALVAFVSLCEIANAICMGHAIYTSTISEFGHPVGLLPVSFIAAIFISNLTAFFSFRIYRLSQILWIPAVCWFLSLLRLVGATAVAAITLDATSLNELKWGWLFTTAWVVSVANDVLTTATLVIILRRQRNNTLKRTVALVDKIIAWTIETAMLTTASSIATLVFFVTMKSSLVGPTILVVGPRLIANSLLASLNSRTTLRAMNKVPLSFNLASAVNFVIQLFEKSLMSEMQLRHLSGDVEMIPKTQEPEERRPDATSENV</sequence>
<evidence type="ECO:0000259" key="3">
    <source>
        <dbReference type="Pfam" id="PF20152"/>
    </source>
</evidence>
<evidence type="ECO:0000313" key="4">
    <source>
        <dbReference type="EMBL" id="KAJ7764911.1"/>
    </source>
</evidence>
<dbReference type="EMBL" id="JARKIB010000027">
    <property type="protein sequence ID" value="KAJ7764911.1"/>
    <property type="molecule type" value="Genomic_DNA"/>
</dbReference>
<dbReference type="InterPro" id="IPR045339">
    <property type="entry name" value="DUF6534"/>
</dbReference>
<gene>
    <name evidence="4" type="ORF">B0H16DRAFT_1718109</name>
</gene>
<evidence type="ECO:0000256" key="2">
    <source>
        <dbReference type="SAM" id="Phobius"/>
    </source>
</evidence>
<proteinExistence type="predicted"/>
<keyword evidence="5" id="KW-1185">Reference proteome</keyword>
<evidence type="ECO:0000256" key="1">
    <source>
        <dbReference type="SAM" id="MobiDB-lite"/>
    </source>
</evidence>
<feature type="transmembrane region" description="Helical" evidence="2">
    <location>
        <begin position="221"/>
        <end position="242"/>
    </location>
</feature>
<feature type="transmembrane region" description="Helical" evidence="2">
    <location>
        <begin position="195"/>
        <end position="215"/>
    </location>
</feature>
<evidence type="ECO:0000313" key="5">
    <source>
        <dbReference type="Proteomes" id="UP001215598"/>
    </source>
</evidence>